<organism evidence="2 3">
    <name type="scientific">Trifolium medium</name>
    <dbReference type="NCBI Taxonomy" id="97028"/>
    <lineage>
        <taxon>Eukaryota</taxon>
        <taxon>Viridiplantae</taxon>
        <taxon>Streptophyta</taxon>
        <taxon>Embryophyta</taxon>
        <taxon>Tracheophyta</taxon>
        <taxon>Spermatophyta</taxon>
        <taxon>Magnoliopsida</taxon>
        <taxon>eudicotyledons</taxon>
        <taxon>Gunneridae</taxon>
        <taxon>Pentapetalae</taxon>
        <taxon>rosids</taxon>
        <taxon>fabids</taxon>
        <taxon>Fabales</taxon>
        <taxon>Fabaceae</taxon>
        <taxon>Papilionoideae</taxon>
        <taxon>50 kb inversion clade</taxon>
        <taxon>NPAAA clade</taxon>
        <taxon>Hologalegina</taxon>
        <taxon>IRL clade</taxon>
        <taxon>Trifolieae</taxon>
        <taxon>Trifolium</taxon>
    </lineage>
</organism>
<reference evidence="2 3" key="1">
    <citation type="journal article" date="2018" name="Front. Plant Sci.">
        <title>Red Clover (Trifolium pratense) and Zigzag Clover (T. medium) - A Picture of Genomic Similarities and Differences.</title>
        <authorList>
            <person name="Dluhosova J."/>
            <person name="Istvanek J."/>
            <person name="Nedelnik J."/>
            <person name="Repkova J."/>
        </authorList>
    </citation>
    <scope>NUCLEOTIDE SEQUENCE [LARGE SCALE GENOMIC DNA]</scope>
    <source>
        <strain evidence="3">cv. 10/8</strain>
        <tissue evidence="2">Leaf</tissue>
    </source>
</reference>
<evidence type="ECO:0000313" key="3">
    <source>
        <dbReference type="Proteomes" id="UP000265520"/>
    </source>
</evidence>
<feature type="non-terminal residue" evidence="2">
    <location>
        <position position="1"/>
    </location>
</feature>
<feature type="compositionally biased region" description="Polar residues" evidence="1">
    <location>
        <begin position="1"/>
        <end position="16"/>
    </location>
</feature>
<feature type="region of interest" description="Disordered" evidence="1">
    <location>
        <begin position="1"/>
        <end position="29"/>
    </location>
</feature>
<name>A0A392U1I1_9FABA</name>
<keyword evidence="3" id="KW-1185">Reference proteome</keyword>
<sequence length="29" mass="3041">VSLDLSQRNGSGSSLTWKGYETPGTLTVS</sequence>
<dbReference type="AlphaFoldDB" id="A0A392U1I1"/>
<dbReference type="Proteomes" id="UP000265520">
    <property type="component" value="Unassembled WGS sequence"/>
</dbReference>
<proteinExistence type="predicted"/>
<comment type="caution">
    <text evidence="2">The sequence shown here is derived from an EMBL/GenBank/DDBJ whole genome shotgun (WGS) entry which is preliminary data.</text>
</comment>
<dbReference type="EMBL" id="LXQA010691996">
    <property type="protein sequence ID" value="MCI66256.1"/>
    <property type="molecule type" value="Genomic_DNA"/>
</dbReference>
<evidence type="ECO:0000313" key="2">
    <source>
        <dbReference type="EMBL" id="MCI66256.1"/>
    </source>
</evidence>
<accession>A0A392U1I1</accession>
<evidence type="ECO:0000256" key="1">
    <source>
        <dbReference type="SAM" id="MobiDB-lite"/>
    </source>
</evidence>
<protein>
    <submittedName>
        <fullName evidence="2">Uncharacterized protein</fullName>
    </submittedName>
</protein>